<organism evidence="3 4">
    <name type="scientific">Bifidobacterium catenulatum DSM 16992 = JCM 1194 = LMG 11043</name>
    <dbReference type="NCBI Taxonomy" id="566552"/>
    <lineage>
        <taxon>Bacteria</taxon>
        <taxon>Bacillati</taxon>
        <taxon>Actinomycetota</taxon>
        <taxon>Actinomycetes</taxon>
        <taxon>Bifidobacteriales</taxon>
        <taxon>Bifidobacteriaceae</taxon>
        <taxon>Bifidobacterium</taxon>
    </lineage>
</organism>
<evidence type="ECO:0000259" key="2">
    <source>
        <dbReference type="Pfam" id="PF13518"/>
    </source>
</evidence>
<dbReference type="Proteomes" id="UP000035061">
    <property type="component" value="Chromosome"/>
</dbReference>
<sequence>MLGTLAGKGSPVCWPYGQTHHPTGDKDQGDRTGAGRHARKQAARQLGVSIGAVHNWVKAYREGGMAALRPKNRNASQANKPAPRRSRNAGAVCDDAEALRRRVEELELENASTREVVEVIKKDPGADLRCLSNREKTLLIDHLRPAYSLSSMTCLLGIAPSRITPEFLRTFGFRP</sequence>
<feature type="region of interest" description="Disordered" evidence="1">
    <location>
        <begin position="68"/>
        <end position="91"/>
    </location>
</feature>
<evidence type="ECO:0000313" key="4">
    <source>
        <dbReference type="Proteomes" id="UP000035061"/>
    </source>
</evidence>
<dbReference type="InterPro" id="IPR055247">
    <property type="entry name" value="InsJ-like_HTH"/>
</dbReference>
<dbReference type="Pfam" id="PF13518">
    <property type="entry name" value="HTH_28"/>
    <property type="match status" value="1"/>
</dbReference>
<evidence type="ECO:0000256" key="1">
    <source>
        <dbReference type="SAM" id="MobiDB-lite"/>
    </source>
</evidence>
<name>A0ABM7EWP7_9BIFI</name>
<gene>
    <name evidence="3" type="ORF">BBCT_1404</name>
</gene>
<dbReference type="InterPro" id="IPR009057">
    <property type="entry name" value="Homeodomain-like_sf"/>
</dbReference>
<protein>
    <submittedName>
        <fullName evidence="3">Transposase</fullName>
    </submittedName>
</protein>
<dbReference type="EMBL" id="AP012325">
    <property type="protein sequence ID" value="BAR02372.1"/>
    <property type="molecule type" value="Genomic_DNA"/>
</dbReference>
<accession>A0ABM7EWP7</accession>
<dbReference type="SUPFAM" id="SSF46689">
    <property type="entry name" value="Homeodomain-like"/>
    <property type="match status" value="1"/>
</dbReference>
<evidence type="ECO:0000313" key="3">
    <source>
        <dbReference type="EMBL" id="BAR02372.1"/>
    </source>
</evidence>
<feature type="region of interest" description="Disordered" evidence="1">
    <location>
        <begin position="1"/>
        <end position="45"/>
    </location>
</feature>
<proteinExistence type="predicted"/>
<keyword evidence="4" id="KW-1185">Reference proteome</keyword>
<feature type="domain" description="Insertion element IS150 protein InsJ-like helix-turn-helix" evidence="2">
    <location>
        <begin position="38"/>
        <end position="73"/>
    </location>
</feature>
<reference evidence="3 4" key="1">
    <citation type="submission" date="2012-02" db="EMBL/GenBank/DDBJ databases">
        <title>Complete genome sequence of Bifidobacterium catenulatum JCM 1194.</title>
        <authorList>
            <person name="Toh H."/>
            <person name="Oshima K."/>
            <person name="Morita H."/>
            <person name="Hattori M."/>
        </authorList>
    </citation>
    <scope>NUCLEOTIDE SEQUENCE [LARGE SCALE GENOMIC DNA]</scope>
    <source>
        <strain evidence="3 4">JCM 1194</strain>
    </source>
</reference>